<protein>
    <submittedName>
        <fullName evidence="1">Uncharacterized protein</fullName>
    </submittedName>
</protein>
<accession>A0A8H6RFE6</accession>
<keyword evidence="2" id="KW-1185">Reference proteome</keyword>
<dbReference type="OrthoDB" id="3946696at2759"/>
<evidence type="ECO:0000313" key="2">
    <source>
        <dbReference type="Proteomes" id="UP000660729"/>
    </source>
</evidence>
<comment type="caution">
    <text evidence="1">The sequence shown here is derived from an EMBL/GenBank/DDBJ whole genome shotgun (WGS) entry which is preliminary data.</text>
</comment>
<evidence type="ECO:0000313" key="1">
    <source>
        <dbReference type="EMBL" id="KAF7189502.1"/>
    </source>
</evidence>
<sequence>MDTSMAPVDECIALVDKRIALDANARAMSRLQFVAKYLAPPPTLRPFPFARYGRTRALILDFYKAEDGTIRKRTNPAKSTYADAVCNRIDSNWALARQQRADENTAMLEQDDYTVESPATCAPAKSTLGAYQGFKILYKERKRCRRYPPVSSAVGFLDLPAELRNPLYRQWLVSSKPIHVCCSHRKDYSVHPSTWSDHIPTTGLMRLNQQICTEASSIYYGENDLQFLDTDGWLTLRDFLQAIGSTNTSYIRHLTVHTHWFLNTHEYIHYTGNCCNDGDYRYFDETDVAAAVEECFELLSKAGSLVSLTLVLPADLHYYHVWPLPSNLPKLRIKLIRSECQHLHNQGKHSNPVVEKTEQLQGGYGSVEVLRVFDTPQSYARHQGWEYEECGNTYCKWNR</sequence>
<name>A0A8H6RFE6_9PEZI</name>
<dbReference type="Proteomes" id="UP000660729">
    <property type="component" value="Unassembled WGS sequence"/>
</dbReference>
<reference evidence="1" key="1">
    <citation type="submission" date="2020-04" db="EMBL/GenBank/DDBJ databases">
        <title>Draft genome resource of the tomato pathogen Pseudocercospora fuligena.</title>
        <authorList>
            <person name="Zaccaron A."/>
        </authorList>
    </citation>
    <scope>NUCLEOTIDE SEQUENCE</scope>
    <source>
        <strain evidence="1">PF001</strain>
    </source>
</reference>
<dbReference type="PANTHER" id="PTHR42085:SF2">
    <property type="entry name" value="F-BOX DOMAIN-CONTAINING PROTEIN"/>
    <property type="match status" value="1"/>
</dbReference>
<dbReference type="InterPro" id="IPR038883">
    <property type="entry name" value="AN11006-like"/>
</dbReference>
<dbReference type="EMBL" id="JABCIY010000185">
    <property type="protein sequence ID" value="KAF7189502.1"/>
    <property type="molecule type" value="Genomic_DNA"/>
</dbReference>
<dbReference type="AlphaFoldDB" id="A0A8H6RFE6"/>
<dbReference type="PANTHER" id="PTHR42085">
    <property type="entry name" value="F-BOX DOMAIN-CONTAINING PROTEIN"/>
    <property type="match status" value="1"/>
</dbReference>
<organism evidence="1 2">
    <name type="scientific">Pseudocercospora fuligena</name>
    <dbReference type="NCBI Taxonomy" id="685502"/>
    <lineage>
        <taxon>Eukaryota</taxon>
        <taxon>Fungi</taxon>
        <taxon>Dikarya</taxon>
        <taxon>Ascomycota</taxon>
        <taxon>Pezizomycotina</taxon>
        <taxon>Dothideomycetes</taxon>
        <taxon>Dothideomycetidae</taxon>
        <taxon>Mycosphaerellales</taxon>
        <taxon>Mycosphaerellaceae</taxon>
        <taxon>Pseudocercospora</taxon>
    </lineage>
</organism>
<gene>
    <name evidence="1" type="ORF">HII31_09142</name>
</gene>
<proteinExistence type="predicted"/>